<sequence>MKTNAMALLGMILFFLLGCKQGSNDYDFIHTQFDIPESVDWVLVINPSACKGCLDNLFSQIYEANLSRGALLIISPSSKTYLSNPHLSQLDIPILFDTKRFLITDGLFDVSDELILLKSDKSQKFSTDDWTSLQENLD</sequence>
<gene>
    <name evidence="1" type="ordered locus">Belba_1347</name>
</gene>
<dbReference type="STRING" id="866536.Belba_1347"/>
<keyword evidence="2" id="KW-1185">Reference proteome</keyword>
<name>I3Z403_BELBD</name>
<dbReference type="KEGG" id="bbd:Belba_1347"/>
<protein>
    <submittedName>
        <fullName evidence="1">Uncharacterized protein</fullName>
    </submittedName>
</protein>
<evidence type="ECO:0000313" key="2">
    <source>
        <dbReference type="Proteomes" id="UP000006050"/>
    </source>
</evidence>
<evidence type="ECO:0000313" key="1">
    <source>
        <dbReference type="EMBL" id="AFL83971.1"/>
    </source>
</evidence>
<organism evidence="1 2">
    <name type="scientific">Belliella baltica (strain DSM 15883 / CIP 108006 / LMG 21964 / BA134)</name>
    <dbReference type="NCBI Taxonomy" id="866536"/>
    <lineage>
        <taxon>Bacteria</taxon>
        <taxon>Pseudomonadati</taxon>
        <taxon>Bacteroidota</taxon>
        <taxon>Cytophagia</taxon>
        <taxon>Cytophagales</taxon>
        <taxon>Cyclobacteriaceae</taxon>
        <taxon>Belliella</taxon>
    </lineage>
</organism>
<accession>I3Z403</accession>
<dbReference type="EMBL" id="CP003281">
    <property type="protein sequence ID" value="AFL83971.1"/>
    <property type="molecule type" value="Genomic_DNA"/>
</dbReference>
<dbReference type="HOGENOM" id="CLU_1871378_0_0_10"/>
<dbReference type="AlphaFoldDB" id="I3Z403"/>
<proteinExistence type="predicted"/>
<dbReference type="Proteomes" id="UP000006050">
    <property type="component" value="Chromosome"/>
</dbReference>
<dbReference type="RefSeq" id="WP_014771967.1">
    <property type="nucleotide sequence ID" value="NC_018010.1"/>
</dbReference>
<dbReference type="OrthoDB" id="825558at2"/>
<reference evidence="2" key="1">
    <citation type="submission" date="2012-06" db="EMBL/GenBank/DDBJ databases">
        <title>The complete genome of Belliella baltica DSM 15883.</title>
        <authorList>
            <person name="Lucas S."/>
            <person name="Copeland A."/>
            <person name="Lapidus A."/>
            <person name="Goodwin L."/>
            <person name="Pitluck S."/>
            <person name="Peters L."/>
            <person name="Mikhailova N."/>
            <person name="Davenport K."/>
            <person name="Kyrpides N."/>
            <person name="Mavromatis K."/>
            <person name="Pagani I."/>
            <person name="Ivanova N."/>
            <person name="Ovchinnikova G."/>
            <person name="Zeytun A."/>
            <person name="Detter J.C."/>
            <person name="Han C."/>
            <person name="Land M."/>
            <person name="Hauser L."/>
            <person name="Markowitz V."/>
            <person name="Cheng J.-F."/>
            <person name="Hugenholtz P."/>
            <person name="Woyke T."/>
            <person name="Wu D."/>
            <person name="Tindall B."/>
            <person name="Pomrenke H."/>
            <person name="Brambilla E."/>
            <person name="Klenk H.-P."/>
            <person name="Eisen J.A."/>
        </authorList>
    </citation>
    <scope>NUCLEOTIDE SEQUENCE [LARGE SCALE GENOMIC DNA]</scope>
    <source>
        <strain evidence="2">DSM 15883 / CIP 108006 / LMG 21964 / BA134</strain>
    </source>
</reference>
<dbReference type="PROSITE" id="PS51257">
    <property type="entry name" value="PROKAR_LIPOPROTEIN"/>
    <property type="match status" value="1"/>
</dbReference>